<evidence type="ECO:0000313" key="2">
    <source>
        <dbReference type="Proteomes" id="UP000316008"/>
    </source>
</evidence>
<name>A0A556MJC2_9FLAO</name>
<evidence type="ECO:0008006" key="3">
    <source>
        <dbReference type="Google" id="ProtNLM"/>
    </source>
</evidence>
<reference evidence="1 2" key="1">
    <citation type="submission" date="2019-07" db="EMBL/GenBank/DDBJ databases">
        <authorList>
            <person name="Huq M.A."/>
        </authorList>
    </citation>
    <scope>NUCLEOTIDE SEQUENCE [LARGE SCALE GENOMIC DNA]</scope>
    <source>
        <strain evidence="1 2">MAH-3</strain>
    </source>
</reference>
<gene>
    <name evidence="1" type="ORF">FO442_17015</name>
</gene>
<dbReference type="AlphaFoldDB" id="A0A556MJC2"/>
<dbReference type="PROSITE" id="PS51257">
    <property type="entry name" value="PROKAR_LIPOPROTEIN"/>
    <property type="match status" value="1"/>
</dbReference>
<accession>A0A556MJC2</accession>
<dbReference type="EMBL" id="VLPL01000010">
    <property type="protein sequence ID" value="TSJ40007.1"/>
    <property type="molecule type" value="Genomic_DNA"/>
</dbReference>
<evidence type="ECO:0000313" key="1">
    <source>
        <dbReference type="EMBL" id="TSJ40007.1"/>
    </source>
</evidence>
<dbReference type="Proteomes" id="UP000316008">
    <property type="component" value="Unassembled WGS sequence"/>
</dbReference>
<dbReference type="OrthoDB" id="9553664at2"/>
<protein>
    <recommendedName>
        <fullName evidence="3">Lipoprotein</fullName>
    </recommendedName>
</protein>
<sequence>MKFGFIFSVAATVLLTVSCHFNKDNRKSFDDVVEYNDYIVDHINGLDSAYILALATDSGIDVCMKKCDLLVDLCDKTTAEFKGIQPYEGDSSLTMQALAYTQFMRNNGEKEIKKLLKLIDTYQKASFEEQADLVNEVQSSAAKIDKQYDIEINKVDAVQQKFSQKHNFKILKK</sequence>
<organism evidence="1 2">
    <name type="scientific">Fluviicola chungangensis</name>
    <dbReference type="NCBI Taxonomy" id="2597671"/>
    <lineage>
        <taxon>Bacteria</taxon>
        <taxon>Pseudomonadati</taxon>
        <taxon>Bacteroidota</taxon>
        <taxon>Flavobacteriia</taxon>
        <taxon>Flavobacteriales</taxon>
        <taxon>Crocinitomicaceae</taxon>
        <taxon>Fluviicola</taxon>
    </lineage>
</organism>
<keyword evidence="2" id="KW-1185">Reference proteome</keyword>
<dbReference type="RefSeq" id="WP_144334423.1">
    <property type="nucleotide sequence ID" value="NZ_VLPL01000010.1"/>
</dbReference>
<comment type="caution">
    <text evidence="1">The sequence shown here is derived from an EMBL/GenBank/DDBJ whole genome shotgun (WGS) entry which is preliminary data.</text>
</comment>
<proteinExistence type="predicted"/>